<protein>
    <submittedName>
        <fullName evidence="5">ADP-ribose pyrophosphatase</fullName>
    </submittedName>
</protein>
<keyword evidence="2 3" id="KW-0378">Hydrolase</keyword>
<keyword evidence="6" id="KW-1185">Reference proteome</keyword>
<comment type="cofactor">
    <cofactor evidence="1">
        <name>Mg(2+)</name>
        <dbReference type="ChEBI" id="CHEBI:18420"/>
    </cofactor>
</comment>
<dbReference type="InterPro" id="IPR020084">
    <property type="entry name" value="NUDIX_hydrolase_CS"/>
</dbReference>
<dbReference type="PANTHER" id="PTHR43046">
    <property type="entry name" value="GDP-MANNOSE MANNOSYL HYDROLASE"/>
    <property type="match status" value="1"/>
</dbReference>
<dbReference type="Pfam" id="PF12535">
    <property type="entry name" value="Nudix_N"/>
    <property type="match status" value="1"/>
</dbReference>
<dbReference type="STRING" id="360411.AC812_00435"/>
<dbReference type="RefSeq" id="WP_061913006.1">
    <property type="nucleotide sequence ID" value="NZ_DF967971.1"/>
</dbReference>
<organism evidence="5 6">
    <name type="scientific">Bellilinea caldifistulae</name>
    <dbReference type="NCBI Taxonomy" id="360411"/>
    <lineage>
        <taxon>Bacteria</taxon>
        <taxon>Bacillati</taxon>
        <taxon>Chloroflexota</taxon>
        <taxon>Anaerolineae</taxon>
        <taxon>Anaerolineales</taxon>
        <taxon>Anaerolineaceae</taxon>
        <taxon>Bellilinea</taxon>
    </lineage>
</organism>
<dbReference type="GO" id="GO:0016787">
    <property type="term" value="F:hydrolase activity"/>
    <property type="evidence" value="ECO:0007669"/>
    <property type="project" value="UniProtKB-KW"/>
</dbReference>
<dbReference type="PRINTS" id="PR00502">
    <property type="entry name" value="NUDIXFAMILY"/>
</dbReference>
<dbReference type="AlphaFoldDB" id="A0A0P6XFC7"/>
<dbReference type="InterPro" id="IPR059176">
    <property type="entry name" value="UDP-X_N"/>
</dbReference>
<dbReference type="PATRIC" id="fig|360411.5.peg.1691"/>
<dbReference type="Proteomes" id="UP000050514">
    <property type="component" value="Unassembled WGS sequence"/>
</dbReference>
<dbReference type="EMBL" id="LGHJ01000002">
    <property type="protein sequence ID" value="KPL78907.1"/>
    <property type="molecule type" value="Genomic_DNA"/>
</dbReference>
<evidence type="ECO:0000256" key="3">
    <source>
        <dbReference type="RuleBase" id="RU003476"/>
    </source>
</evidence>
<evidence type="ECO:0000313" key="5">
    <source>
        <dbReference type="EMBL" id="KPL78907.1"/>
    </source>
</evidence>
<dbReference type="CDD" id="cd04672">
    <property type="entry name" value="NUDIX_CDP-Chase_like"/>
    <property type="match status" value="1"/>
</dbReference>
<evidence type="ECO:0000256" key="2">
    <source>
        <dbReference type="ARBA" id="ARBA00022801"/>
    </source>
</evidence>
<dbReference type="SUPFAM" id="SSF55811">
    <property type="entry name" value="Nudix"/>
    <property type="match status" value="1"/>
</dbReference>
<evidence type="ECO:0000256" key="1">
    <source>
        <dbReference type="ARBA" id="ARBA00001946"/>
    </source>
</evidence>
<feature type="domain" description="Nudix hydrolase" evidence="4">
    <location>
        <begin position="67"/>
        <end position="208"/>
    </location>
</feature>
<dbReference type="PANTHER" id="PTHR43046:SF16">
    <property type="entry name" value="ADP-RIBOSE PYROPHOSPHATASE YJHB-RELATED"/>
    <property type="match status" value="1"/>
</dbReference>
<dbReference type="InterPro" id="IPR020476">
    <property type="entry name" value="Nudix_hydrolase"/>
</dbReference>
<evidence type="ECO:0000259" key="4">
    <source>
        <dbReference type="PROSITE" id="PS51462"/>
    </source>
</evidence>
<dbReference type="PROSITE" id="PS51462">
    <property type="entry name" value="NUDIX"/>
    <property type="match status" value="1"/>
</dbReference>
<sequence>MTEPRWLGWVQQIQALAQDGLAYSTNPFDIERFNALRRLAARLMAEYGQTEFETLERIFAAEAGYATPKLDARGAVFQDGKLLMVLEKADGGWTLPGGWVDVGESPRSAVEREVFEESGYQCRAVKLAMLVDRNAPKNGHPPYIFHLYKLFFICELTGGQPAESIETGGAAFFGEDEIPPLSVARTTLPEIRRLFEHYRNPHLPTDFD</sequence>
<evidence type="ECO:0000313" key="6">
    <source>
        <dbReference type="Proteomes" id="UP000050514"/>
    </source>
</evidence>
<dbReference type="OrthoDB" id="9804442at2"/>
<comment type="similarity">
    <text evidence="3">Belongs to the Nudix hydrolase family.</text>
</comment>
<reference evidence="5 6" key="1">
    <citation type="submission" date="2015-07" db="EMBL/GenBank/DDBJ databases">
        <title>Draft genome of Bellilinea caldifistulae DSM 17877.</title>
        <authorList>
            <person name="Hemp J."/>
            <person name="Ward L.M."/>
            <person name="Pace L.A."/>
            <person name="Fischer W.W."/>
        </authorList>
    </citation>
    <scope>NUCLEOTIDE SEQUENCE [LARGE SCALE GENOMIC DNA]</scope>
    <source>
        <strain evidence="5 6">GOMI-1</strain>
    </source>
</reference>
<dbReference type="InterPro" id="IPR015797">
    <property type="entry name" value="NUDIX_hydrolase-like_dom_sf"/>
</dbReference>
<dbReference type="InterPro" id="IPR000086">
    <property type="entry name" value="NUDIX_hydrolase_dom"/>
</dbReference>
<dbReference type="Gene3D" id="6.10.250.1120">
    <property type="match status" value="1"/>
</dbReference>
<dbReference type="PROSITE" id="PS00893">
    <property type="entry name" value="NUDIX_BOX"/>
    <property type="match status" value="1"/>
</dbReference>
<dbReference type="Pfam" id="PF00293">
    <property type="entry name" value="NUDIX"/>
    <property type="match status" value="1"/>
</dbReference>
<comment type="caution">
    <text evidence="5">The sequence shown here is derived from an EMBL/GenBank/DDBJ whole genome shotgun (WGS) entry which is preliminary data.</text>
</comment>
<name>A0A0P6XFC7_9CHLR</name>
<accession>A0A0P6XFC7</accession>
<gene>
    <name evidence="5" type="ORF">AC812_00435</name>
</gene>
<dbReference type="Gene3D" id="3.90.79.10">
    <property type="entry name" value="Nucleoside Triphosphate Pyrophosphohydrolase"/>
    <property type="match status" value="1"/>
</dbReference>
<proteinExistence type="inferred from homology"/>